<dbReference type="Proteomes" id="UP000518752">
    <property type="component" value="Unassembled WGS sequence"/>
</dbReference>
<feature type="compositionally biased region" description="Low complexity" evidence="4">
    <location>
        <begin position="562"/>
        <end position="572"/>
    </location>
</feature>
<dbReference type="EMBL" id="JAACJN010000082">
    <property type="protein sequence ID" value="KAF5377699.1"/>
    <property type="molecule type" value="Genomic_DNA"/>
</dbReference>
<dbReference type="InterPro" id="IPR027417">
    <property type="entry name" value="P-loop_NTPase"/>
</dbReference>
<keyword evidence="3" id="KW-0067">ATP-binding</keyword>
<evidence type="ECO:0008006" key="7">
    <source>
        <dbReference type="Google" id="ProtNLM"/>
    </source>
</evidence>
<reference evidence="5 6" key="1">
    <citation type="journal article" date="2020" name="ISME J.">
        <title>Uncovering the hidden diversity of litter-decomposition mechanisms in mushroom-forming fungi.</title>
        <authorList>
            <person name="Floudas D."/>
            <person name="Bentzer J."/>
            <person name="Ahren D."/>
            <person name="Johansson T."/>
            <person name="Persson P."/>
            <person name="Tunlid A."/>
        </authorList>
    </citation>
    <scope>NUCLEOTIDE SEQUENCE [LARGE SCALE GENOMIC DNA]</scope>
    <source>
        <strain evidence="5 6">CBS 406.79</strain>
    </source>
</reference>
<accession>A0A8H5H6R7</accession>
<dbReference type="Gene3D" id="3.40.50.300">
    <property type="entry name" value="P-loop containing nucleotide triphosphate hydrolases"/>
    <property type="match status" value="1"/>
</dbReference>
<keyword evidence="6" id="KW-1185">Reference proteome</keyword>
<dbReference type="OrthoDB" id="2193432at2759"/>
<comment type="caution">
    <text evidence="5">The sequence shown here is derived from an EMBL/GenBank/DDBJ whole genome shotgun (WGS) entry which is preliminary data.</text>
</comment>
<dbReference type="AlphaFoldDB" id="A0A8H5H6R7"/>
<feature type="compositionally biased region" description="Basic and acidic residues" evidence="4">
    <location>
        <begin position="588"/>
        <end position="615"/>
    </location>
</feature>
<organism evidence="5 6">
    <name type="scientific">Collybiopsis confluens</name>
    <dbReference type="NCBI Taxonomy" id="2823264"/>
    <lineage>
        <taxon>Eukaryota</taxon>
        <taxon>Fungi</taxon>
        <taxon>Dikarya</taxon>
        <taxon>Basidiomycota</taxon>
        <taxon>Agaricomycotina</taxon>
        <taxon>Agaricomycetes</taxon>
        <taxon>Agaricomycetidae</taxon>
        <taxon>Agaricales</taxon>
        <taxon>Marasmiineae</taxon>
        <taxon>Omphalotaceae</taxon>
        <taxon>Collybiopsis</taxon>
    </lineage>
</organism>
<proteinExistence type="inferred from homology"/>
<dbReference type="PANTHER" id="PTHR12169">
    <property type="entry name" value="ATPASE N2B"/>
    <property type="match status" value="1"/>
</dbReference>
<dbReference type="SUPFAM" id="SSF52540">
    <property type="entry name" value="P-loop containing nucleoside triphosphate hydrolases"/>
    <property type="match status" value="1"/>
</dbReference>
<evidence type="ECO:0000313" key="5">
    <source>
        <dbReference type="EMBL" id="KAF5377699.1"/>
    </source>
</evidence>
<feature type="region of interest" description="Disordered" evidence="4">
    <location>
        <begin position="547"/>
        <end position="644"/>
    </location>
</feature>
<dbReference type="GO" id="GO:0016887">
    <property type="term" value="F:ATP hydrolysis activity"/>
    <property type="evidence" value="ECO:0007669"/>
    <property type="project" value="InterPro"/>
</dbReference>
<evidence type="ECO:0000256" key="2">
    <source>
        <dbReference type="ARBA" id="ARBA00022741"/>
    </source>
</evidence>
<dbReference type="PANTHER" id="PTHR12169:SF2">
    <property type="entry name" value="AFG1P"/>
    <property type="match status" value="1"/>
</dbReference>
<dbReference type="Pfam" id="PF03969">
    <property type="entry name" value="AFG1_ATPase"/>
    <property type="match status" value="1"/>
</dbReference>
<evidence type="ECO:0000313" key="6">
    <source>
        <dbReference type="Proteomes" id="UP000518752"/>
    </source>
</evidence>
<gene>
    <name evidence="5" type="ORF">D9757_009371</name>
</gene>
<dbReference type="InterPro" id="IPR005654">
    <property type="entry name" value="ATPase_AFG1-like"/>
</dbReference>
<dbReference type="NCBIfam" id="NF040713">
    <property type="entry name" value="ZapE"/>
    <property type="match status" value="1"/>
</dbReference>
<keyword evidence="2" id="KW-0547">Nucleotide-binding</keyword>
<evidence type="ECO:0000256" key="3">
    <source>
        <dbReference type="ARBA" id="ARBA00022840"/>
    </source>
</evidence>
<dbReference type="GO" id="GO:0005524">
    <property type="term" value="F:ATP binding"/>
    <property type="evidence" value="ECO:0007669"/>
    <property type="project" value="UniProtKB-KW"/>
</dbReference>
<sequence length="644" mass="73082">MKLTLRALISSRNFTLSSTADSKSPQQLDILERYRGLVALGRIKYDEGQVRAIIQLRRLQKDLKEYSPVGYSNLTHWNSNFANSPSPLQDPEPWWTGSYHSRDKPVSSSSLILYKGHPEELASLQSPKGLLLIGPPGTGKTFLVDLWFSSFPSPYKAKKHYDQLVLELYRAIWEITQERMNNNSSHFPPTVWTSGPAWKRRSLSLLGNLIPGGEPTRQVDHVNPPMAYEVAKRLISRHWLLFFDEIQLLDVSSASILADVLSWYWRLGGIVVGTSNKVPEDLYKNGVQKERLEPFVEGLKTRCPILILEPADKAERDWRVVRASGSRGTWFLMDQPQGFNQVVNALGAQTEGFTLSVFGRSLHIPWAAERACRFSFAHLCAGELGSADYITIASTFETLILENVPILHLSTKDQARRFISLIDALYEARCRLVVLAETLPEKLFFPDAVNSEESGTKQRHEQDDIMMKESVAESRDVYRPNVSSYIAPSMKEAPAERRLSLDTLSIFSGKDEQFAYKRALSRLIEMTSPKYQQEEVWTPLPLSARRWESSRAPQGRDRFLASSARSDSQSSHSDPDDDFAIEAAYEPQSDRHLPREVRPPPQLREHHVWGIREDWGEGAGTWGKGAKAYENTDEDHNTRSKSQP</sequence>
<name>A0A8H5H6R7_9AGAR</name>
<comment type="similarity">
    <text evidence="1">Belongs to the AFG1 ATPase family.</text>
</comment>
<evidence type="ECO:0000256" key="1">
    <source>
        <dbReference type="ARBA" id="ARBA00010322"/>
    </source>
</evidence>
<protein>
    <recommendedName>
        <fullName evidence="7">AAA+ ATPase domain-containing protein</fullName>
    </recommendedName>
</protein>
<evidence type="ECO:0000256" key="4">
    <source>
        <dbReference type="SAM" id="MobiDB-lite"/>
    </source>
</evidence>
<feature type="compositionally biased region" description="Basic and acidic residues" evidence="4">
    <location>
        <begin position="547"/>
        <end position="559"/>
    </location>
</feature>
<dbReference type="GO" id="GO:0005739">
    <property type="term" value="C:mitochondrion"/>
    <property type="evidence" value="ECO:0007669"/>
    <property type="project" value="TreeGrafter"/>
</dbReference>